<dbReference type="SMART" id="SM00409">
    <property type="entry name" value="IG"/>
    <property type="match status" value="3"/>
</dbReference>
<dbReference type="Pfam" id="PF07686">
    <property type="entry name" value="V-set"/>
    <property type="match status" value="1"/>
</dbReference>
<dbReference type="CDD" id="cd00096">
    <property type="entry name" value="Ig"/>
    <property type="match status" value="1"/>
</dbReference>
<dbReference type="OrthoDB" id="6159398at2759"/>
<dbReference type="InterPro" id="IPR007110">
    <property type="entry name" value="Ig-like_dom"/>
</dbReference>
<name>A0A8M1G306_URSMA</name>
<keyword evidence="2" id="KW-1015">Disulfide bond</keyword>
<keyword evidence="4" id="KW-0393">Immunoglobulin domain</keyword>
<keyword evidence="3" id="KW-0325">Glycoprotein</keyword>
<keyword evidence="1 6" id="KW-0732">Signal</keyword>
<dbReference type="Gene3D" id="2.60.40.10">
    <property type="entry name" value="Immunoglobulins"/>
    <property type="match status" value="3"/>
</dbReference>
<evidence type="ECO:0000256" key="6">
    <source>
        <dbReference type="SAM" id="SignalP"/>
    </source>
</evidence>
<keyword evidence="5" id="KW-0472">Membrane</keyword>
<dbReference type="AlphaFoldDB" id="A0A8M1G306"/>
<evidence type="ECO:0000256" key="4">
    <source>
        <dbReference type="ARBA" id="ARBA00023319"/>
    </source>
</evidence>
<evidence type="ECO:0000256" key="3">
    <source>
        <dbReference type="ARBA" id="ARBA00023180"/>
    </source>
</evidence>
<reference evidence="9" key="1">
    <citation type="submission" date="2025-08" db="UniProtKB">
        <authorList>
            <consortium name="RefSeq"/>
        </authorList>
    </citation>
    <scope>IDENTIFICATION</scope>
    <source>
        <tissue evidence="9">Whole blood</tissue>
    </source>
</reference>
<evidence type="ECO:0000256" key="2">
    <source>
        <dbReference type="ARBA" id="ARBA00023157"/>
    </source>
</evidence>
<dbReference type="InterPro" id="IPR003599">
    <property type="entry name" value="Ig_sub"/>
</dbReference>
<protein>
    <submittedName>
        <fullName evidence="9">Carcinoembryonic antigen-related cell adhesion molecule 18</fullName>
    </submittedName>
</protein>
<dbReference type="SUPFAM" id="SSF48726">
    <property type="entry name" value="Immunoglobulin"/>
    <property type="match status" value="2"/>
</dbReference>
<feature type="signal peptide" evidence="6">
    <location>
        <begin position="1"/>
        <end position="30"/>
    </location>
</feature>
<evidence type="ECO:0000313" key="9">
    <source>
        <dbReference type="RefSeq" id="XP_040488932.1"/>
    </source>
</evidence>
<dbReference type="CTD" id="729767"/>
<dbReference type="InterPro" id="IPR036179">
    <property type="entry name" value="Ig-like_dom_sf"/>
</dbReference>
<dbReference type="GeneID" id="103657353"/>
<accession>A0A8M1G306</accession>
<dbReference type="RefSeq" id="XP_040488932.1">
    <property type="nucleotide sequence ID" value="XM_040632998.1"/>
</dbReference>
<dbReference type="InterPro" id="IPR013106">
    <property type="entry name" value="Ig_V-set"/>
</dbReference>
<dbReference type="SMART" id="SM00408">
    <property type="entry name" value="IGc2"/>
    <property type="match status" value="1"/>
</dbReference>
<dbReference type="InterPro" id="IPR052598">
    <property type="entry name" value="IgSF_CEA-related"/>
</dbReference>
<proteinExistence type="predicted"/>
<feature type="domain" description="Ig-like" evidence="7">
    <location>
        <begin position="239"/>
        <end position="317"/>
    </location>
</feature>
<dbReference type="PROSITE" id="PS50835">
    <property type="entry name" value="IG_LIKE"/>
    <property type="match status" value="1"/>
</dbReference>
<evidence type="ECO:0000259" key="7">
    <source>
        <dbReference type="PROSITE" id="PS50835"/>
    </source>
</evidence>
<dbReference type="KEGG" id="umr:103657353"/>
<evidence type="ECO:0000256" key="5">
    <source>
        <dbReference type="SAM" id="Phobius"/>
    </source>
</evidence>
<gene>
    <name evidence="9" type="primary">CEACAM18</name>
</gene>
<feature type="transmembrane region" description="Helical" evidence="5">
    <location>
        <begin position="337"/>
        <end position="360"/>
    </location>
</feature>
<dbReference type="InterPro" id="IPR003598">
    <property type="entry name" value="Ig_sub2"/>
</dbReference>
<dbReference type="PANTHER" id="PTHR44337">
    <property type="entry name" value="CARCINOEMBRYONIC ANTIGEN-RELATED CELL ADHESION MOLECULE 8"/>
    <property type="match status" value="1"/>
</dbReference>
<sequence>MDLSRCRCRLWRELVLLASLLARGILQASGQIYISPDSLTGLKGFRTILILENATEDAQEYSWHRGTNGTADNFIVSYKPPSHSWQTGPMYSGRENVTKMGDLTIRRSALNDTGNYTVRVDTGNGTQTATGWLEVQDVEGKPDIWANASSLVEDMDSVAAICYTKATNVKWYVDYVQVSSNDRMTISPDLKTLVIHRVSRYDRTLHCAIESIPEILQRSEIISLTVNYGPDSVWLSTSPDIFKGVLSAKIGSQVTMECSATSKPSPRYQWIHNGSLLSFSEASVTLPSLTLEQTGRYRCVVGNPVTQLTMYREFQIQQQPQHIPAVNKGFYISGAKVVWLIVFTVLGGIYVCGILIYALVSHFSTRCLLPRVEGGVLAGDWVSRALPQEGKAKPGGEGTS</sequence>
<evidence type="ECO:0000256" key="1">
    <source>
        <dbReference type="ARBA" id="ARBA00022729"/>
    </source>
</evidence>
<keyword evidence="5" id="KW-1133">Transmembrane helix</keyword>
<dbReference type="Pfam" id="PF13895">
    <property type="entry name" value="Ig_2"/>
    <property type="match status" value="1"/>
</dbReference>
<dbReference type="PANTHER" id="PTHR44337:SF10">
    <property type="entry name" value="CARCINOEMBRYONIC ANTIGEN-RELATED CELL ADHESION MOLECULE 18"/>
    <property type="match status" value="1"/>
</dbReference>
<evidence type="ECO:0000313" key="8">
    <source>
        <dbReference type="Proteomes" id="UP000261680"/>
    </source>
</evidence>
<organism evidence="8 9">
    <name type="scientific">Ursus maritimus</name>
    <name type="common">Polar bear</name>
    <name type="synonym">Thalarctos maritimus</name>
    <dbReference type="NCBI Taxonomy" id="29073"/>
    <lineage>
        <taxon>Eukaryota</taxon>
        <taxon>Metazoa</taxon>
        <taxon>Chordata</taxon>
        <taxon>Craniata</taxon>
        <taxon>Vertebrata</taxon>
        <taxon>Euteleostomi</taxon>
        <taxon>Mammalia</taxon>
        <taxon>Eutheria</taxon>
        <taxon>Laurasiatheria</taxon>
        <taxon>Carnivora</taxon>
        <taxon>Caniformia</taxon>
        <taxon>Ursidae</taxon>
        <taxon>Ursus</taxon>
    </lineage>
</organism>
<keyword evidence="8" id="KW-1185">Reference proteome</keyword>
<dbReference type="InterPro" id="IPR013783">
    <property type="entry name" value="Ig-like_fold"/>
</dbReference>
<keyword evidence="5" id="KW-0812">Transmembrane</keyword>
<feature type="chain" id="PRO_5035433315" evidence="6">
    <location>
        <begin position="31"/>
        <end position="400"/>
    </location>
</feature>
<dbReference type="Proteomes" id="UP000261680">
    <property type="component" value="Unplaced"/>
</dbReference>